<dbReference type="AlphaFoldDB" id="A0AAW1QJU4"/>
<sequence>MVRWDKRVSARLLHPDGTPYPEVEDDEGVQIFLALPGAEFRIQASVERGRFKLPHALLASTLVDGRSLGYRGVLTDHVPSFTFAGWLIPTPKENSSVRAFVFAKPQVPCEVKPGQLRFPEAHAAAAKPAPTVGKLPEGEKIFNVPSLVADIGAPVQSSGDWSKGLADPFTWVPGRDVAEVTLRFELPSTLLARGLLDVTDPQRPPPDPLLEVCCDLTLEEDEPAWSVRSKKPEEVT</sequence>
<keyword evidence="2" id="KW-1185">Reference proteome</keyword>
<gene>
    <name evidence="1" type="ORF">WJX81_007366</name>
</gene>
<accession>A0AAW1QJU4</accession>
<reference evidence="1 2" key="1">
    <citation type="journal article" date="2024" name="Nat. Commun.">
        <title>Phylogenomics reveals the evolutionary origins of lichenization in chlorophyte algae.</title>
        <authorList>
            <person name="Puginier C."/>
            <person name="Libourel C."/>
            <person name="Otte J."/>
            <person name="Skaloud P."/>
            <person name="Haon M."/>
            <person name="Grisel S."/>
            <person name="Petersen M."/>
            <person name="Berrin J.G."/>
            <person name="Delaux P.M."/>
            <person name="Dal Grande F."/>
            <person name="Keller J."/>
        </authorList>
    </citation>
    <scope>NUCLEOTIDE SEQUENCE [LARGE SCALE GENOMIC DNA]</scope>
    <source>
        <strain evidence="1 2">SAG 245.80</strain>
    </source>
</reference>
<protein>
    <submittedName>
        <fullName evidence="1">Uncharacterized protein</fullName>
    </submittedName>
</protein>
<name>A0AAW1QJU4_9CHLO</name>
<dbReference type="EMBL" id="JALJOU010000098">
    <property type="protein sequence ID" value="KAK9821730.1"/>
    <property type="molecule type" value="Genomic_DNA"/>
</dbReference>
<evidence type="ECO:0000313" key="1">
    <source>
        <dbReference type="EMBL" id="KAK9821730.1"/>
    </source>
</evidence>
<proteinExistence type="predicted"/>
<comment type="caution">
    <text evidence="1">The sequence shown here is derived from an EMBL/GenBank/DDBJ whole genome shotgun (WGS) entry which is preliminary data.</text>
</comment>
<organism evidence="1 2">
    <name type="scientific">Elliptochloris bilobata</name>
    <dbReference type="NCBI Taxonomy" id="381761"/>
    <lineage>
        <taxon>Eukaryota</taxon>
        <taxon>Viridiplantae</taxon>
        <taxon>Chlorophyta</taxon>
        <taxon>core chlorophytes</taxon>
        <taxon>Trebouxiophyceae</taxon>
        <taxon>Trebouxiophyceae incertae sedis</taxon>
        <taxon>Elliptochloris clade</taxon>
        <taxon>Elliptochloris</taxon>
    </lineage>
</organism>
<dbReference type="Proteomes" id="UP001445335">
    <property type="component" value="Unassembled WGS sequence"/>
</dbReference>
<evidence type="ECO:0000313" key="2">
    <source>
        <dbReference type="Proteomes" id="UP001445335"/>
    </source>
</evidence>